<accession>X1EXF1</accession>
<proteinExistence type="predicted"/>
<reference evidence="1" key="1">
    <citation type="journal article" date="2014" name="Front. Microbiol.">
        <title>High frequency of phylogenetically diverse reductive dehalogenase-homologous genes in deep subseafloor sedimentary metagenomes.</title>
        <authorList>
            <person name="Kawai M."/>
            <person name="Futagami T."/>
            <person name="Toyoda A."/>
            <person name="Takaki Y."/>
            <person name="Nishi S."/>
            <person name="Hori S."/>
            <person name="Arai W."/>
            <person name="Tsubouchi T."/>
            <person name="Morono Y."/>
            <person name="Uchiyama I."/>
            <person name="Ito T."/>
            <person name="Fujiyama A."/>
            <person name="Inagaki F."/>
            <person name="Takami H."/>
        </authorList>
    </citation>
    <scope>NUCLEOTIDE SEQUENCE</scope>
    <source>
        <strain evidence="1">Expedition CK06-06</strain>
    </source>
</reference>
<evidence type="ECO:0000313" key="1">
    <source>
        <dbReference type="EMBL" id="GAH13298.1"/>
    </source>
</evidence>
<gene>
    <name evidence="1" type="ORF">S01H4_54454</name>
</gene>
<name>X1EXF1_9ZZZZ</name>
<sequence>MKTKNKQTKVKCLKCDSVRNIPIKKWKDLKKEDQNVLITGVVFSDGEDYIFVPSLAKLKGYLLINKKTSKEYGIERTKYTIKGKKKKKEIICWDFLDAFADKLSLKQNKK</sequence>
<dbReference type="AlphaFoldDB" id="X1EXF1"/>
<protein>
    <submittedName>
        <fullName evidence="1">Uncharacterized protein</fullName>
    </submittedName>
</protein>
<comment type="caution">
    <text evidence="1">The sequence shown here is derived from an EMBL/GenBank/DDBJ whole genome shotgun (WGS) entry which is preliminary data.</text>
</comment>
<dbReference type="EMBL" id="BART01031340">
    <property type="protein sequence ID" value="GAH13298.1"/>
    <property type="molecule type" value="Genomic_DNA"/>
</dbReference>
<organism evidence="1">
    <name type="scientific">marine sediment metagenome</name>
    <dbReference type="NCBI Taxonomy" id="412755"/>
    <lineage>
        <taxon>unclassified sequences</taxon>
        <taxon>metagenomes</taxon>
        <taxon>ecological metagenomes</taxon>
    </lineage>
</organism>